<dbReference type="InterPro" id="IPR016181">
    <property type="entry name" value="Acyl_CoA_acyltransferase"/>
</dbReference>
<evidence type="ECO:0000313" key="1">
    <source>
        <dbReference type="EMBL" id="UWS33767.1"/>
    </source>
</evidence>
<dbReference type="EMBL" id="CP103445">
    <property type="protein sequence ID" value="UWS33767.1"/>
    <property type="molecule type" value="Genomic_DNA"/>
</dbReference>
<name>A0ABY5X9G4_ERWPY</name>
<dbReference type="SUPFAM" id="SSF55729">
    <property type="entry name" value="Acyl-CoA N-acyltransferases (Nat)"/>
    <property type="match status" value="1"/>
</dbReference>
<protein>
    <submittedName>
        <fullName evidence="1">GNAT family N-acetyltransferase</fullName>
    </submittedName>
</protein>
<dbReference type="Proteomes" id="UP001058553">
    <property type="component" value="Chromosome"/>
</dbReference>
<gene>
    <name evidence="1" type="ORF">NYP84_00590</name>
</gene>
<dbReference type="GeneID" id="92238715"/>
<reference evidence="1" key="1">
    <citation type="submission" date="2022-07" db="EMBL/GenBank/DDBJ databases">
        <title>Genetic diversity of Erwinia pyrifoliae.</title>
        <authorList>
            <person name="Park D.S."/>
            <person name="Ham H."/>
        </authorList>
    </citation>
    <scope>NUCLEOTIDE SEQUENCE</scope>
    <source>
        <strain evidence="1">CP201486</strain>
    </source>
</reference>
<accession>A0ABY5X9G4</accession>
<proteinExistence type="predicted"/>
<organism evidence="1 2">
    <name type="scientific">Erwinia pyrifoliae</name>
    <dbReference type="NCBI Taxonomy" id="79967"/>
    <lineage>
        <taxon>Bacteria</taxon>
        <taxon>Pseudomonadati</taxon>
        <taxon>Pseudomonadota</taxon>
        <taxon>Gammaproteobacteria</taxon>
        <taxon>Enterobacterales</taxon>
        <taxon>Erwiniaceae</taxon>
        <taxon>Erwinia</taxon>
    </lineage>
</organism>
<keyword evidence="2" id="KW-1185">Reference proteome</keyword>
<sequence>MAVYNKVVADDFDVPLVVQGDRFTLRPLSPEYADLDYAAVTASKPILGDIFSDCWPEDIRSREDNLAYISEDYQDFIDRTGFSYIILDNDERFCIGCVYLFPSLYEGSDVAVYYWFNIEVVETPLAEKVESFIRQWVGDFWRIEKPAYPGRDIPWGEWLSRSRKIFPEN</sequence>
<evidence type="ECO:0000313" key="2">
    <source>
        <dbReference type="Proteomes" id="UP001058553"/>
    </source>
</evidence>
<dbReference type="Gene3D" id="3.40.630.30">
    <property type="match status" value="1"/>
</dbReference>
<dbReference type="RefSeq" id="WP_012666510.1">
    <property type="nucleotide sequence ID" value="NZ_CP023567.1"/>
</dbReference>